<dbReference type="EMBL" id="JAGIZQ010000003">
    <property type="protein sequence ID" value="KAH6635850.1"/>
    <property type="molecule type" value="Genomic_DNA"/>
</dbReference>
<accession>A0ACB7P9W0</accession>
<keyword evidence="2" id="KW-1185">Reference proteome</keyword>
<gene>
    <name evidence="1" type="ORF">F5144DRAFT_565613</name>
</gene>
<proteinExistence type="predicted"/>
<comment type="caution">
    <text evidence="1">The sequence shown here is derived from an EMBL/GenBank/DDBJ whole genome shotgun (WGS) entry which is preliminary data.</text>
</comment>
<protein>
    <submittedName>
        <fullName evidence="1">Metallo-dependent phosphatase-like protein</fullName>
    </submittedName>
</protein>
<dbReference type="Proteomes" id="UP000724584">
    <property type="component" value="Unassembled WGS sequence"/>
</dbReference>
<evidence type="ECO:0000313" key="2">
    <source>
        <dbReference type="Proteomes" id="UP000724584"/>
    </source>
</evidence>
<sequence>MGMASYMTPFNPNFYRRPLLRHGFSLMFSMRRILTSPTTTPKMRRLFSRLSQHLNPRCQVQILSDLHLEVGKQYSTFKFPASVPFLILAGDIGRMIDYDEYRSFLESQVSRYKKVFLVLGNHEFYGLGYQSTIDEARRLSQEPSLSGGLVLLHRAKWDDPDSDLTILGCTMWSAIPEVQYGIVEAKINDFRMIDQWTAQRHNATHEEEVAWLREQAQQVKASVPKRRLLIATHHAPCIEGTARPDQVNGPVNRAFATDLVQQEGWEGVKNWVFGHTHYSSRLSRNGIDLASNQRGYVLPGRPMRPREGGKVMNGEAFDPEFGVAV</sequence>
<name>A0ACB7P9W0_9PEZI</name>
<evidence type="ECO:0000313" key="1">
    <source>
        <dbReference type="EMBL" id="KAH6635850.1"/>
    </source>
</evidence>
<organism evidence="1 2">
    <name type="scientific">Chaetomium tenue</name>
    <dbReference type="NCBI Taxonomy" id="1854479"/>
    <lineage>
        <taxon>Eukaryota</taxon>
        <taxon>Fungi</taxon>
        <taxon>Dikarya</taxon>
        <taxon>Ascomycota</taxon>
        <taxon>Pezizomycotina</taxon>
        <taxon>Sordariomycetes</taxon>
        <taxon>Sordariomycetidae</taxon>
        <taxon>Sordariales</taxon>
        <taxon>Chaetomiaceae</taxon>
        <taxon>Chaetomium</taxon>
    </lineage>
</organism>
<reference evidence="1 2" key="1">
    <citation type="journal article" date="2021" name="Nat. Commun.">
        <title>Genetic determinants of endophytism in the Arabidopsis root mycobiome.</title>
        <authorList>
            <person name="Mesny F."/>
            <person name="Miyauchi S."/>
            <person name="Thiergart T."/>
            <person name="Pickel B."/>
            <person name="Atanasova L."/>
            <person name="Karlsson M."/>
            <person name="Huettel B."/>
            <person name="Barry K.W."/>
            <person name="Haridas S."/>
            <person name="Chen C."/>
            <person name="Bauer D."/>
            <person name="Andreopoulos W."/>
            <person name="Pangilinan J."/>
            <person name="LaButti K."/>
            <person name="Riley R."/>
            <person name="Lipzen A."/>
            <person name="Clum A."/>
            <person name="Drula E."/>
            <person name="Henrissat B."/>
            <person name="Kohler A."/>
            <person name="Grigoriev I.V."/>
            <person name="Martin F.M."/>
            <person name="Hacquard S."/>
        </authorList>
    </citation>
    <scope>NUCLEOTIDE SEQUENCE [LARGE SCALE GENOMIC DNA]</scope>
    <source>
        <strain evidence="1 2">MPI-SDFR-AT-0079</strain>
    </source>
</reference>